<evidence type="ECO:0000313" key="1">
    <source>
        <dbReference type="EMBL" id="MFC0317398.1"/>
    </source>
</evidence>
<evidence type="ECO:0000313" key="2">
    <source>
        <dbReference type="Proteomes" id="UP001589774"/>
    </source>
</evidence>
<evidence type="ECO:0008006" key="3">
    <source>
        <dbReference type="Google" id="ProtNLM"/>
    </source>
</evidence>
<dbReference type="RefSeq" id="WP_130854635.1">
    <property type="nucleotide sequence ID" value="NZ_JBHLWO010000001.1"/>
</dbReference>
<protein>
    <recommendedName>
        <fullName evidence="3">ATP-grasp domain-containing protein</fullName>
    </recommendedName>
</protein>
<dbReference type="Proteomes" id="UP001589774">
    <property type="component" value="Unassembled WGS sequence"/>
</dbReference>
<organism evidence="1 2">
    <name type="scientific">Olivibacter oleidegradans</name>
    <dbReference type="NCBI Taxonomy" id="760123"/>
    <lineage>
        <taxon>Bacteria</taxon>
        <taxon>Pseudomonadati</taxon>
        <taxon>Bacteroidota</taxon>
        <taxon>Sphingobacteriia</taxon>
        <taxon>Sphingobacteriales</taxon>
        <taxon>Sphingobacteriaceae</taxon>
        <taxon>Olivibacter</taxon>
    </lineage>
</organism>
<keyword evidence="2" id="KW-1185">Reference proteome</keyword>
<gene>
    <name evidence="1" type="ORF">ACFFI0_03715</name>
</gene>
<sequence length="320" mass="37741">MADITITFNFYSLLFKPRKQHSDLNSVEILRKVLHYVTPVNLENKAYLVDRYKNRENSSPRELFIDSVTFDHVERRYKCRMGVIREGKTPMLKPYDSYQLVSLDEMKKKYGDLVEVTHFYIDISKNKPYLCCEYNFYGPRYTDIEFYLRNVAHNVLELAKETKLEIHLDVSLDKLLNDLKDVFSFELKMEPSGLELIEPNLKNHYFTGLSSFGRLLSTRAINIKAFFDVFEGNKLVKTDNEGTSLVKKLLRSIKNQDTDMNAFKNFILEYTTDQSDDIQYINLIKNQKGFEISIDKMFLNSNKRWYELVKPEIDNFINGL</sequence>
<proteinExistence type="predicted"/>
<accession>A0ABV6HHI3</accession>
<name>A0ABV6HHI3_9SPHI</name>
<comment type="caution">
    <text evidence="1">The sequence shown here is derived from an EMBL/GenBank/DDBJ whole genome shotgun (WGS) entry which is preliminary data.</text>
</comment>
<reference evidence="1 2" key="1">
    <citation type="submission" date="2024-09" db="EMBL/GenBank/DDBJ databases">
        <authorList>
            <person name="Sun Q."/>
            <person name="Mori K."/>
        </authorList>
    </citation>
    <scope>NUCLEOTIDE SEQUENCE [LARGE SCALE GENOMIC DNA]</scope>
    <source>
        <strain evidence="1 2">CCM 7765</strain>
    </source>
</reference>
<dbReference type="EMBL" id="JBHLWO010000001">
    <property type="protein sequence ID" value="MFC0317398.1"/>
    <property type="molecule type" value="Genomic_DNA"/>
</dbReference>